<protein>
    <recommendedName>
        <fullName evidence="10">Cytochrome P450 monooxygenase</fullName>
    </recommendedName>
</protein>
<keyword evidence="7" id="KW-0812">Transmembrane</keyword>
<dbReference type="GO" id="GO:0020037">
    <property type="term" value="F:heme binding"/>
    <property type="evidence" value="ECO:0007669"/>
    <property type="project" value="InterPro"/>
</dbReference>
<keyword evidence="7" id="KW-0472">Membrane</keyword>
<dbReference type="OrthoDB" id="1470350at2759"/>
<comment type="caution">
    <text evidence="8">The sequence shown here is derived from an EMBL/GenBank/DDBJ whole genome shotgun (WGS) entry which is preliminary data.</text>
</comment>
<feature type="transmembrane region" description="Helical" evidence="7">
    <location>
        <begin position="12"/>
        <end position="31"/>
    </location>
</feature>
<dbReference type="Gene3D" id="1.10.630.10">
    <property type="entry name" value="Cytochrome P450"/>
    <property type="match status" value="1"/>
</dbReference>
<keyword evidence="5 6" id="KW-0408">Iron</keyword>
<evidence type="ECO:0000256" key="5">
    <source>
        <dbReference type="ARBA" id="ARBA00023004"/>
    </source>
</evidence>
<dbReference type="Pfam" id="PF00067">
    <property type="entry name" value="p450"/>
    <property type="match status" value="2"/>
</dbReference>
<keyword evidence="3 6" id="KW-0349">Heme</keyword>
<dbReference type="PRINTS" id="PR00463">
    <property type="entry name" value="EP450I"/>
</dbReference>
<evidence type="ECO:0008006" key="10">
    <source>
        <dbReference type="Google" id="ProtNLM"/>
    </source>
</evidence>
<dbReference type="Proteomes" id="UP001152049">
    <property type="component" value="Unassembled WGS sequence"/>
</dbReference>
<gene>
    <name evidence="8" type="ORF">NW762_011375</name>
</gene>
<evidence type="ECO:0000256" key="1">
    <source>
        <dbReference type="ARBA" id="ARBA00001971"/>
    </source>
</evidence>
<keyword evidence="4 6" id="KW-0479">Metal-binding</keyword>
<dbReference type="AlphaFoldDB" id="A0A9W8VAH9"/>
<name>A0A9W8VAH9_9HYPO</name>
<dbReference type="PRINTS" id="PR00385">
    <property type="entry name" value="P450"/>
</dbReference>
<evidence type="ECO:0000256" key="4">
    <source>
        <dbReference type="ARBA" id="ARBA00022723"/>
    </source>
</evidence>
<keyword evidence="7" id="KW-1133">Transmembrane helix</keyword>
<dbReference type="EMBL" id="JAOQAZ010000028">
    <property type="protein sequence ID" value="KAJ4251393.1"/>
    <property type="molecule type" value="Genomic_DNA"/>
</dbReference>
<dbReference type="InterPro" id="IPR036396">
    <property type="entry name" value="Cyt_P450_sf"/>
</dbReference>
<dbReference type="PANTHER" id="PTHR24305:SF232">
    <property type="entry name" value="P450, PUTATIVE (EUROFUNG)-RELATED"/>
    <property type="match status" value="1"/>
</dbReference>
<dbReference type="GO" id="GO:0016705">
    <property type="term" value="F:oxidoreductase activity, acting on paired donors, with incorporation or reduction of molecular oxygen"/>
    <property type="evidence" value="ECO:0007669"/>
    <property type="project" value="InterPro"/>
</dbReference>
<comment type="cofactor">
    <cofactor evidence="1 6">
        <name>heme</name>
        <dbReference type="ChEBI" id="CHEBI:30413"/>
    </cofactor>
</comment>
<dbReference type="InterPro" id="IPR001128">
    <property type="entry name" value="Cyt_P450"/>
</dbReference>
<keyword evidence="9" id="KW-1185">Reference proteome</keyword>
<dbReference type="InterPro" id="IPR002401">
    <property type="entry name" value="Cyt_P450_E_grp-I"/>
</dbReference>
<reference evidence="8" key="1">
    <citation type="submission" date="2022-09" db="EMBL/GenBank/DDBJ databases">
        <title>Fusarium specimens isolated from Avocado Roots.</title>
        <authorList>
            <person name="Stajich J."/>
            <person name="Roper C."/>
            <person name="Heimlech-Rivalta G."/>
        </authorList>
    </citation>
    <scope>NUCLEOTIDE SEQUENCE</scope>
    <source>
        <strain evidence="8">CF00136</strain>
    </source>
</reference>
<dbReference type="GO" id="GO:0005506">
    <property type="term" value="F:iron ion binding"/>
    <property type="evidence" value="ECO:0007669"/>
    <property type="project" value="InterPro"/>
</dbReference>
<proteinExistence type="inferred from homology"/>
<organism evidence="8 9">
    <name type="scientific">Fusarium torreyae</name>
    <dbReference type="NCBI Taxonomy" id="1237075"/>
    <lineage>
        <taxon>Eukaryota</taxon>
        <taxon>Fungi</taxon>
        <taxon>Dikarya</taxon>
        <taxon>Ascomycota</taxon>
        <taxon>Pezizomycotina</taxon>
        <taxon>Sordariomycetes</taxon>
        <taxon>Hypocreomycetidae</taxon>
        <taxon>Hypocreales</taxon>
        <taxon>Nectriaceae</taxon>
        <taxon>Fusarium</taxon>
    </lineage>
</organism>
<dbReference type="GO" id="GO:0004497">
    <property type="term" value="F:monooxygenase activity"/>
    <property type="evidence" value="ECO:0007669"/>
    <property type="project" value="InterPro"/>
</dbReference>
<evidence type="ECO:0000256" key="2">
    <source>
        <dbReference type="ARBA" id="ARBA00010617"/>
    </source>
</evidence>
<dbReference type="SUPFAM" id="SSF48264">
    <property type="entry name" value="Cytochrome P450"/>
    <property type="match status" value="1"/>
</dbReference>
<evidence type="ECO:0000313" key="8">
    <source>
        <dbReference type="EMBL" id="KAJ4251393.1"/>
    </source>
</evidence>
<evidence type="ECO:0000256" key="6">
    <source>
        <dbReference type="PIRSR" id="PIRSR602401-1"/>
    </source>
</evidence>
<feature type="binding site" description="axial binding residue" evidence="6">
    <location>
        <position position="522"/>
    </location>
    <ligand>
        <name>heme</name>
        <dbReference type="ChEBI" id="CHEBI:30413"/>
    </ligand>
    <ligandPart>
        <name>Fe</name>
        <dbReference type="ChEBI" id="CHEBI:18248"/>
    </ligandPart>
</feature>
<sequence length="579" mass="65636">MLYHIVELGEQALKGTAVTLCFVCLGLLYFLRRAFLPKPIPGIPYNKRAAESIFGDIPEFRAATNRREWWAQQAVRHQSPLVQVFVRPFGRPWVLVADYFEAADICMRRLKEFDRSEVTKQQFGGAAPGHSMTLRSSDPQYKKNKELIRDLMSINFLQQASAPQMYAKFMTLLKLWDRKRSISGGRPFDVSEDVHDAALDIIASASFGIESDKGPLSQQLHQLKSKTKSGGKDDSFEFEHAPIDKGLACFPVLIESTSVAIRSPAPVPHHFLYRNLLPKMRRARADLDKLTNREIAKSSERRRLGRPQRCALDNMLAREEAIAEKEGRKPEYHRQIIKSELLGYLVAGHDTSSSVLKWGMKYLTDDQRVQARLCEEIRKAYPEAAQEHRVPSVDEIIKTQVPYLDAVIEETLRHALVAPVTLRQAMVDTEILGVHIPKGTTIGLMGNGPSVMLPSLPIDSSKRSEAANAHIKKMGPYDEGDITKFIPERWLNTKTTETGEEETVFDPNRRPSQAMGLGPRGCFGRKLAYMEIRMFFTLLFWDFRLGSIKPELANDDELIVLTRTPKNVYVNLTRAETTQ</sequence>
<accession>A0A9W8VAH9</accession>
<comment type="similarity">
    <text evidence="2">Belongs to the cytochrome P450 family.</text>
</comment>
<dbReference type="InterPro" id="IPR050121">
    <property type="entry name" value="Cytochrome_P450_monoxygenase"/>
</dbReference>
<dbReference type="PANTHER" id="PTHR24305">
    <property type="entry name" value="CYTOCHROME P450"/>
    <property type="match status" value="1"/>
</dbReference>
<evidence type="ECO:0000256" key="7">
    <source>
        <dbReference type="SAM" id="Phobius"/>
    </source>
</evidence>
<evidence type="ECO:0000313" key="9">
    <source>
        <dbReference type="Proteomes" id="UP001152049"/>
    </source>
</evidence>
<evidence type="ECO:0000256" key="3">
    <source>
        <dbReference type="ARBA" id="ARBA00022617"/>
    </source>
</evidence>